<feature type="compositionally biased region" description="Gly residues" evidence="1">
    <location>
        <begin position="73"/>
        <end position="85"/>
    </location>
</feature>
<evidence type="ECO:0008006" key="4">
    <source>
        <dbReference type="Google" id="ProtNLM"/>
    </source>
</evidence>
<dbReference type="Proteomes" id="UP000425817">
    <property type="component" value="Chromosome"/>
</dbReference>
<reference evidence="2 3" key="1">
    <citation type="submission" date="2019-12" db="EMBL/GenBank/DDBJ databases">
        <title>Hybrid Genome Assemblies of two High G+C Isolates from Undergraduate Microbiology Courses.</title>
        <authorList>
            <person name="Ne Ville C.J."/>
            <person name="Enright D."/>
            <person name="Hernandez I."/>
            <person name="Dodsworth J."/>
            <person name="Orwin P.M."/>
        </authorList>
    </citation>
    <scope>NUCLEOTIDE SEQUENCE [LARGE SCALE GENOMIC DNA]</scope>
    <source>
        <strain evidence="2 3">CSUSB</strain>
    </source>
</reference>
<dbReference type="OrthoDB" id="9135829at2"/>
<sequence length="85" mass="8399">MNKDSVKQIRPGAFSESVAGEEDPGASVDLVQPPPMQPGDEAPRGTPGTGETVCRLCGGSGRREGGDSCPECGGTGKVNVGVGGG</sequence>
<evidence type="ECO:0000313" key="2">
    <source>
        <dbReference type="EMBL" id="QGW81886.1"/>
    </source>
</evidence>
<feature type="region of interest" description="Disordered" evidence="1">
    <location>
        <begin position="1"/>
        <end position="85"/>
    </location>
</feature>
<evidence type="ECO:0000256" key="1">
    <source>
        <dbReference type="SAM" id="MobiDB-lite"/>
    </source>
</evidence>
<evidence type="ECO:0000313" key="3">
    <source>
        <dbReference type="Proteomes" id="UP000425817"/>
    </source>
</evidence>
<organism evidence="2 3">
    <name type="scientific">Variovorax paradoxus</name>
    <dbReference type="NCBI Taxonomy" id="34073"/>
    <lineage>
        <taxon>Bacteria</taxon>
        <taxon>Pseudomonadati</taxon>
        <taxon>Pseudomonadota</taxon>
        <taxon>Betaproteobacteria</taxon>
        <taxon>Burkholderiales</taxon>
        <taxon>Comamonadaceae</taxon>
        <taxon>Variovorax</taxon>
    </lineage>
</organism>
<name>A0A6I6HAR6_VARPD</name>
<protein>
    <recommendedName>
        <fullName evidence="4">Molecular chaperone DnaJ</fullName>
    </recommendedName>
</protein>
<dbReference type="AlphaFoldDB" id="A0A6I6HAR6"/>
<dbReference type="Gene3D" id="6.20.20.10">
    <property type="match status" value="1"/>
</dbReference>
<accession>A0A6I6HAR6</accession>
<proteinExistence type="predicted"/>
<dbReference type="EMBL" id="CP046622">
    <property type="protein sequence ID" value="QGW81886.1"/>
    <property type="molecule type" value="Genomic_DNA"/>
</dbReference>
<gene>
    <name evidence="2" type="ORF">GOQ09_09910</name>
</gene>
<dbReference type="RefSeq" id="WP_157613270.1">
    <property type="nucleotide sequence ID" value="NZ_CP046622.1"/>
</dbReference>